<accession>A0A543EMP8</accession>
<evidence type="ECO:0008006" key="4">
    <source>
        <dbReference type="Google" id="ProtNLM"/>
    </source>
</evidence>
<feature type="transmembrane region" description="Helical" evidence="1">
    <location>
        <begin position="424"/>
        <end position="441"/>
    </location>
</feature>
<organism evidence="2 3">
    <name type="scientific">Chryseobacterium aquifrigidense</name>
    <dbReference type="NCBI Taxonomy" id="558021"/>
    <lineage>
        <taxon>Bacteria</taxon>
        <taxon>Pseudomonadati</taxon>
        <taxon>Bacteroidota</taxon>
        <taxon>Flavobacteriia</taxon>
        <taxon>Flavobacteriales</taxon>
        <taxon>Weeksellaceae</taxon>
        <taxon>Chryseobacterium group</taxon>
        <taxon>Chryseobacterium</taxon>
    </lineage>
</organism>
<feature type="transmembrane region" description="Helical" evidence="1">
    <location>
        <begin position="157"/>
        <end position="175"/>
    </location>
</feature>
<evidence type="ECO:0000256" key="1">
    <source>
        <dbReference type="SAM" id="Phobius"/>
    </source>
</evidence>
<dbReference type="Proteomes" id="UP000316437">
    <property type="component" value="Unassembled WGS sequence"/>
</dbReference>
<feature type="transmembrane region" description="Helical" evidence="1">
    <location>
        <begin position="365"/>
        <end position="390"/>
    </location>
</feature>
<feature type="transmembrane region" description="Helical" evidence="1">
    <location>
        <begin position="35"/>
        <end position="54"/>
    </location>
</feature>
<gene>
    <name evidence="2" type="ORF">FB551_2578</name>
</gene>
<evidence type="ECO:0000313" key="2">
    <source>
        <dbReference type="EMBL" id="TQM22857.1"/>
    </source>
</evidence>
<feature type="transmembrane region" description="Helical" evidence="1">
    <location>
        <begin position="235"/>
        <end position="252"/>
    </location>
</feature>
<proteinExistence type="predicted"/>
<feature type="transmembrane region" description="Helical" evidence="1">
    <location>
        <begin position="6"/>
        <end position="23"/>
    </location>
</feature>
<keyword evidence="3" id="KW-1185">Reference proteome</keyword>
<keyword evidence="1" id="KW-0812">Transmembrane</keyword>
<feature type="transmembrane region" description="Helical" evidence="1">
    <location>
        <begin position="182"/>
        <end position="201"/>
    </location>
</feature>
<feature type="transmembrane region" description="Helical" evidence="1">
    <location>
        <begin position="117"/>
        <end position="137"/>
    </location>
</feature>
<reference evidence="2 3" key="1">
    <citation type="submission" date="2019-06" db="EMBL/GenBank/DDBJ databases">
        <title>Sorghum-associated microbial communities from plants grown in Nebraska, USA.</title>
        <authorList>
            <person name="Schachtman D."/>
        </authorList>
    </citation>
    <scope>NUCLEOTIDE SEQUENCE [LARGE SCALE GENOMIC DNA]</scope>
    <source>
        <strain evidence="2 3">110</strain>
    </source>
</reference>
<dbReference type="AlphaFoldDB" id="A0A543EMP8"/>
<comment type="caution">
    <text evidence="2">The sequence shown here is derived from an EMBL/GenBank/DDBJ whole genome shotgun (WGS) entry which is preliminary data.</text>
</comment>
<protein>
    <recommendedName>
        <fullName evidence="4">Oligosaccharide repeat unit polymerase</fullName>
    </recommendedName>
</protein>
<name>A0A543EMP8_9FLAO</name>
<sequence length="449" mass="52097">MTFFIILYIIFLTLVFFFFKKNYKIFGYEKYDFLLPINIILFFSVLATPYMFYIVKHPDVIYTPVDTDNLDNLLFKYILLHVGCIVFFIIGTVSFLKKMLSSLIGKLDIITVGQSKNLLFLLSIIFYLLAVYNFKSLQLDNLFQIFINRNENISKLGYIYFTQQIIGYYVLYLYLLRDRLNLVQKINLGAFFITFLLSSLLTGGRTQILYMLIFCFIVIQIKRPASIKQFFKPKYILLIALFFGVMYIIPKFRGTAAWNNEGLVSVMTTKDENSYQSSQLLSDMSGLDRYLFIIDMFDRHGFWYGEGYVDVAKILLHPIIRSDISKLPKGDDGLYLAVMSNEKRFIDKPYRVDDDYMTSFPVGNYAAYMNFGAIGLLIAYFLLGGIANTLYQGCKKGRFKYIYFYTLFISGSVAFSNIGLLNIIINSITLVIVFVIIRIFSPGNIKLQR</sequence>
<evidence type="ECO:0000313" key="3">
    <source>
        <dbReference type="Proteomes" id="UP000316437"/>
    </source>
</evidence>
<feature type="transmembrane region" description="Helical" evidence="1">
    <location>
        <begin position="74"/>
        <end position="96"/>
    </location>
</feature>
<keyword evidence="1" id="KW-1133">Transmembrane helix</keyword>
<keyword evidence="1" id="KW-0472">Membrane</keyword>
<feature type="transmembrane region" description="Helical" evidence="1">
    <location>
        <begin position="402"/>
        <end position="418"/>
    </location>
</feature>
<dbReference type="EMBL" id="VFPD01000001">
    <property type="protein sequence ID" value="TQM22857.1"/>
    <property type="molecule type" value="Genomic_DNA"/>
</dbReference>